<evidence type="ECO:0000313" key="2">
    <source>
        <dbReference type="EMBL" id="KAG1347840.1"/>
    </source>
</evidence>
<reference evidence="2" key="2">
    <citation type="submission" date="2019-07" db="EMBL/GenBank/DDBJ databases">
        <authorList>
            <person name="Yang Y."/>
            <person name="Bocs S."/>
            <person name="Baudouin L."/>
        </authorList>
    </citation>
    <scope>NUCLEOTIDE SEQUENCE</scope>
    <source>
        <tissue evidence="2">Spear leaf of Hainan Tall coconut</tissue>
    </source>
</reference>
<organism evidence="2 3">
    <name type="scientific">Cocos nucifera</name>
    <name type="common">Coconut palm</name>
    <dbReference type="NCBI Taxonomy" id="13894"/>
    <lineage>
        <taxon>Eukaryota</taxon>
        <taxon>Viridiplantae</taxon>
        <taxon>Streptophyta</taxon>
        <taxon>Embryophyta</taxon>
        <taxon>Tracheophyta</taxon>
        <taxon>Spermatophyta</taxon>
        <taxon>Magnoliopsida</taxon>
        <taxon>Liliopsida</taxon>
        <taxon>Arecaceae</taxon>
        <taxon>Arecoideae</taxon>
        <taxon>Cocoseae</taxon>
        <taxon>Attaleinae</taxon>
        <taxon>Cocos</taxon>
    </lineage>
</organism>
<dbReference type="Proteomes" id="UP000797356">
    <property type="component" value="Chromosome 6"/>
</dbReference>
<evidence type="ECO:0000313" key="3">
    <source>
        <dbReference type="Proteomes" id="UP000797356"/>
    </source>
</evidence>
<dbReference type="PANTHER" id="PTHR47158">
    <property type="entry name" value="OS08G0239000 PROTEIN"/>
    <property type="match status" value="1"/>
</dbReference>
<comment type="caution">
    <text evidence="2">The sequence shown here is derived from an EMBL/GenBank/DDBJ whole genome shotgun (WGS) entry which is preliminary data.</text>
</comment>
<evidence type="ECO:0000259" key="1">
    <source>
        <dbReference type="Pfam" id="PF05347"/>
    </source>
</evidence>
<gene>
    <name evidence="2" type="ORF">COCNU_06G016690</name>
</gene>
<reference evidence="2" key="1">
    <citation type="journal article" date="2017" name="Gigascience">
        <title>The genome draft of coconut (Cocos nucifera).</title>
        <authorList>
            <person name="Xiao Y."/>
            <person name="Xu P."/>
            <person name="Fan H."/>
            <person name="Baudouin L."/>
            <person name="Xia W."/>
            <person name="Bocs S."/>
            <person name="Xu J."/>
            <person name="Li Q."/>
            <person name="Guo A."/>
            <person name="Zhou L."/>
            <person name="Li J."/>
            <person name="Wu Y."/>
            <person name="Ma Z."/>
            <person name="Armero A."/>
            <person name="Issali A.E."/>
            <person name="Liu N."/>
            <person name="Peng M."/>
            <person name="Yang Y."/>
        </authorList>
    </citation>
    <scope>NUCLEOTIDE SEQUENCE</scope>
    <source>
        <tissue evidence="2">Spear leaf of Hainan Tall coconut</tissue>
    </source>
</reference>
<dbReference type="CDD" id="cd20264">
    <property type="entry name" value="Complex1_LYR_LYRM4"/>
    <property type="match status" value="1"/>
</dbReference>
<dbReference type="InterPro" id="IPR008011">
    <property type="entry name" value="Complex1_LYR_dom"/>
</dbReference>
<dbReference type="AlphaFoldDB" id="A0A8K0IDD9"/>
<proteinExistence type="predicted"/>
<dbReference type="Pfam" id="PF05347">
    <property type="entry name" value="Complex1_LYR"/>
    <property type="match status" value="1"/>
</dbReference>
<dbReference type="PANTHER" id="PTHR47158:SF1">
    <property type="entry name" value="OS08G0239000 PROTEIN"/>
    <property type="match status" value="1"/>
</dbReference>
<protein>
    <submittedName>
        <fullName evidence="2">LYR motif-containing protein 4</fullName>
    </submittedName>
</protein>
<accession>A0A8K0IDD9</accession>
<dbReference type="GO" id="GO:0016226">
    <property type="term" value="P:iron-sulfur cluster assembly"/>
    <property type="evidence" value="ECO:0007669"/>
    <property type="project" value="InterPro"/>
</dbReference>
<feature type="domain" description="Complex 1 LYR protein" evidence="1">
    <location>
        <begin position="30"/>
        <end position="87"/>
    </location>
</feature>
<dbReference type="InterPro" id="IPR045297">
    <property type="entry name" value="Complex1_LYR_LYRM4"/>
</dbReference>
<keyword evidence="3" id="KW-1185">Reference proteome</keyword>
<name>A0A8K0IDD9_COCNU</name>
<dbReference type="OrthoDB" id="275715at2759"/>
<sequence>MVTRGFLESSERSLSLSPMASAALVPSRAEVLSLFRSLLRTAGKFSDYNVREYAKRRTIDGFRESQTLSEPFSISSAFADGMNQLEVANRQAVAYSLYAPKVKNMMEIRSG</sequence>
<dbReference type="EMBL" id="CM017877">
    <property type="protein sequence ID" value="KAG1347840.1"/>
    <property type="molecule type" value="Genomic_DNA"/>
</dbReference>